<comment type="subcellular location">
    <subcellularLocation>
        <location evidence="15">Virion</location>
    </subcellularLocation>
    <subcellularLocation>
        <location evidence="15">Host nucleus</location>
    </subcellularLocation>
</comment>
<reference evidence="16 17" key="1">
    <citation type="journal article" date="2007" name="J. Gen. Virol.">
        <title>Genital warts in Burmeister's porpoises: characterization of Phocoena spinipinnis papillomavirus type 1 (PsPV-1) and evidence for a second, distantly related PsPV.</title>
        <authorList>
            <person name="Van Bressem M.F."/>
            <person name="Cassonnet P."/>
            <person name="Rector A."/>
            <person name="Desaintes C."/>
            <person name="Van Waerebeek K."/>
            <person name="Alfaro-Shigueto J."/>
            <person name="Van Ranst M."/>
            <person name="Orth G."/>
        </authorList>
    </citation>
    <scope>NUCLEOTIDE SEQUENCE [LARGE SCALE GENOMIC DNA]</scope>
    <source>
        <strain evidence="17">Isolate Burmeister's porpoise/Peru/PsPV1</strain>
    </source>
</reference>
<evidence type="ECO:0000256" key="13">
    <source>
        <dbReference type="ARBA" id="ARBA00023157"/>
    </source>
</evidence>
<keyword evidence="8 15" id="KW-0426">Late protein</keyword>
<keyword evidence="2 15" id="KW-0597">Phosphoprotein</keyword>
<dbReference type="Pfam" id="PF00513">
    <property type="entry name" value="Late_protein_L2"/>
    <property type="match status" value="1"/>
</dbReference>
<dbReference type="GO" id="GO:0042025">
    <property type="term" value="C:host cell nucleus"/>
    <property type="evidence" value="ECO:0007669"/>
    <property type="project" value="UniProtKB-SubCell"/>
</dbReference>
<evidence type="ECO:0000256" key="6">
    <source>
        <dbReference type="ARBA" id="ARBA00022812"/>
    </source>
</evidence>
<evidence type="ECO:0000313" key="16">
    <source>
        <dbReference type="EMBL" id="CAC80275.1"/>
    </source>
</evidence>
<evidence type="ECO:0000256" key="8">
    <source>
        <dbReference type="ARBA" id="ARBA00022921"/>
    </source>
</evidence>
<dbReference type="EMBL" id="AJ238373">
    <property type="protein sequence ID" value="CAC80275.1"/>
    <property type="molecule type" value="Genomic_DNA"/>
</dbReference>
<keyword evidence="6" id="KW-1040">Host Golgi apparatus</keyword>
<evidence type="ECO:0000256" key="3">
    <source>
        <dbReference type="ARBA" id="ARBA00022561"/>
    </source>
</evidence>
<comment type="subunit">
    <text evidence="15">Interacts with major capsid protein L1. Interacts with E2; this interaction inhibits E2 transcriptional activity but not the DNA replication function E2. Interacts with host HSPA8; this interaction is required for L2 nuclear translocation. Interacts with host importins KPNB2 and KPNB3. Forms a complex with importin alpha2-beta1 heterodimers via interaction with the importin alpha2 adapter. Interacts with host DYNLT1; this interaction is essential for virus intracellular transport during entry. Interacts (via C-terminus) with host retromer subunits VPS35 AND VPS29.</text>
</comment>
<dbReference type="GO" id="GO:0003677">
    <property type="term" value="F:DNA binding"/>
    <property type="evidence" value="ECO:0007669"/>
    <property type="project" value="UniProtKB-UniRule"/>
</dbReference>
<keyword evidence="12 15" id="KW-0238">DNA-binding</keyword>
<feature type="disulfide bond" evidence="15">
    <location>
        <begin position="19"/>
        <end position="25"/>
    </location>
</feature>
<evidence type="ECO:0000256" key="2">
    <source>
        <dbReference type="ARBA" id="ARBA00022553"/>
    </source>
</evidence>
<keyword evidence="13 15" id="KW-1015">Disulfide bond</keyword>
<keyword evidence="9 15" id="KW-1177">Microtubular inwards viral transport</keyword>
<dbReference type="GO" id="GO:0075732">
    <property type="term" value="P:viral penetration into host nucleus"/>
    <property type="evidence" value="ECO:0007669"/>
    <property type="project" value="UniProtKB-KW"/>
</dbReference>
<evidence type="ECO:0000256" key="10">
    <source>
        <dbReference type="ARBA" id="ARBA00023046"/>
    </source>
</evidence>
<organismHost>
    <name type="scientific">Phocoena spinipinnis</name>
    <name type="common">Burmeister's porpoise</name>
    <dbReference type="NCBI Taxonomy" id="27614"/>
</organismHost>
<accession>Q8UZ13</accession>
<keyword evidence="7 15" id="KW-0946">Virion</keyword>
<keyword evidence="3 15" id="KW-0167">Capsid protein</keyword>
<keyword evidence="10" id="KW-1039">Host endosome</keyword>
<evidence type="ECO:0000256" key="5">
    <source>
        <dbReference type="ARBA" id="ARBA00022581"/>
    </source>
</evidence>
<keyword evidence="5 15" id="KW-0945">Host-virus interaction</keyword>
<evidence type="ECO:0000256" key="14">
    <source>
        <dbReference type="ARBA" id="ARBA00023296"/>
    </source>
</evidence>
<keyword evidence="4 15" id="KW-1048">Host nucleus</keyword>
<protein>
    <recommendedName>
        <fullName evidence="15">Minor capsid protein L2</fullName>
    </recommendedName>
</protein>
<evidence type="ECO:0000256" key="7">
    <source>
        <dbReference type="ARBA" id="ARBA00022844"/>
    </source>
</evidence>
<organism evidence="16 17">
    <name type="scientific">Phocoena spinipinnis papillomavirus (isolate Burmeister's porpoise/Peru/PsPV1)</name>
    <name type="common">PsPV</name>
    <dbReference type="NCBI Taxonomy" id="654916"/>
    <lineage>
        <taxon>Viruses</taxon>
        <taxon>Monodnaviria</taxon>
        <taxon>Shotokuvirae</taxon>
        <taxon>Cossaviricota</taxon>
        <taxon>Papovaviricetes</taxon>
        <taxon>Zurhausenvirales</taxon>
        <taxon>Papillomaviridae</taxon>
        <taxon>Firstpapillomavirinae</taxon>
        <taxon>Omikronpapillomavirus</taxon>
        <taxon>Phocoena spinipinnis papillomavirus</taxon>
    </lineage>
</organism>
<evidence type="ECO:0000256" key="15">
    <source>
        <dbReference type="HAMAP-Rule" id="MF_04003"/>
    </source>
</evidence>
<dbReference type="GO" id="GO:0075521">
    <property type="term" value="P:microtubule-dependent intracellular transport of viral material towards nucleus"/>
    <property type="evidence" value="ECO:0007669"/>
    <property type="project" value="UniProtKB-UniRule"/>
</dbReference>
<dbReference type="InterPro" id="IPR000784">
    <property type="entry name" value="Late_L2"/>
</dbReference>
<evidence type="ECO:0000256" key="12">
    <source>
        <dbReference type="ARBA" id="ARBA00023125"/>
    </source>
</evidence>
<dbReference type="GO" id="GO:0005198">
    <property type="term" value="F:structural molecule activity"/>
    <property type="evidence" value="ECO:0007669"/>
    <property type="project" value="UniProtKB-UniRule"/>
</dbReference>
<evidence type="ECO:0000313" key="17">
    <source>
        <dbReference type="Proteomes" id="UP000008789"/>
    </source>
</evidence>
<dbReference type="GO" id="GO:0043657">
    <property type="term" value="C:host cell"/>
    <property type="evidence" value="ECO:0007669"/>
    <property type="project" value="GOC"/>
</dbReference>
<comment type="caution">
    <text evidence="15">Lacks conserved residue(s) required for the propagation of feature annotation.</text>
</comment>
<name>Q8UZ13_PSPVP</name>
<dbReference type="HAMAP" id="MF_04003">
    <property type="entry name" value="PPV_L2"/>
    <property type="match status" value="1"/>
</dbReference>
<comment type="function">
    <text evidence="15">Minor protein of the capsid that localizes along the inner surface of the virion, within the central cavities beneath the L1 pentamers. Plays a role in capsid stabilization through interaction with the major capsid protein L1. Once the virion enters the host cell, L2 escorts the genomic DNA into the nucleus by promoting escape from the endosomal compartments and traffic through the host Golgi network. Mechanistically, the C-terminus of L2 possesses a cell-penetrating peptide that protudes from the host endosome, interacts with host cytoplasmic retromer cargo and thereby mediates the capsid delivery to the host trans-Golgi network. Plays a role through its interaction with host dynein in the intracellular microtubule-dependent transport of viral capsid toward the nucleus. Mediates the viral genome import into the nucleus through binding to host importins. Once within the nucleus, L2 localizes viral genomes to host PML bodies in order to activate early gene expression for establishment of infection. Later on, promotes late gene expression by interacting with the viral E2 protein and by inhibiting its transcriptional activation functions. During virion assembly, encapsidates the genome by direct interaction with the viral DNA.</text>
</comment>
<sequence length="554" mass="59535">MVRVKRRRRAAEGDLYAGCRRGQDCPDDIKPKFEQDTWADRFLKWFSSIIYLGNLGISTGRGAGGSTGYVPVGSGGGRGVRPAMGGQPSRPNVVVENVGPAEVPVDGAVDASAPSVITPSESTVVVGGSTTPHEEIPLVPLHPEVGPDPEPGLPLPPPESGGPAVLDVTLNVTSTYTHDPSIIHPRVSSLGESAGAEAPLFPTISLQPLDVSLLPGESSFQPHAYIDLSGSFEEIELDAFTSGPQDPQTSTPMSRVDSGLRSVRRAYSRRTGALRRLYHRLTQQVRVNRPEFLRRPSQLVSYVFDNAAFDPDTTLHFPQASEDVLQAPDLDFQDVGTLHRPIYSTEGGYVRVSRFGERETIRTRSGAAIGARVHFYTDLSSIQSFAEQLPSVGSLGPDVADPGIELHLFGEGTGDTSIADAQGGGVSLSNGTLHTETEFTNASNGSLHSEYSNSMLLDSYTETFNDAQLALMDSEGSTQVLSIPELARPVRGFAESTGGLSVSYPVDMEISGSSTSFIHNIPGPPSILLFYPDSSPSFYLHPSLLRRKRKRVFY</sequence>
<keyword evidence="1 15" id="KW-1163">Viral penetration into host nucleus</keyword>
<dbReference type="GO" id="GO:0019028">
    <property type="term" value="C:viral capsid"/>
    <property type="evidence" value="ECO:0007669"/>
    <property type="project" value="UniProtKB-UniRule"/>
</dbReference>
<evidence type="ECO:0000256" key="9">
    <source>
        <dbReference type="ARBA" id="ARBA00022952"/>
    </source>
</evidence>
<dbReference type="RefSeq" id="NP_542622.1">
    <property type="nucleotide sequence ID" value="NC_003348.1"/>
</dbReference>
<dbReference type="GeneID" id="929657"/>
<dbReference type="Proteomes" id="UP000008789">
    <property type="component" value="Segment"/>
</dbReference>
<gene>
    <name evidence="16" type="primary">l2</name>
    <name evidence="15" type="synonym">L2</name>
</gene>
<dbReference type="KEGG" id="vg:929657"/>
<evidence type="ECO:0000256" key="4">
    <source>
        <dbReference type="ARBA" id="ARBA00022562"/>
    </source>
</evidence>
<evidence type="ECO:0000256" key="11">
    <source>
        <dbReference type="ARBA" id="ARBA00023120"/>
    </source>
</evidence>
<evidence type="ECO:0000256" key="1">
    <source>
        <dbReference type="ARBA" id="ARBA00022524"/>
    </source>
</evidence>
<keyword evidence="14 15" id="KW-1160">Virus entry into host cell</keyword>
<comment type="PTM">
    <text evidence="15">Highly phosphorylated.</text>
</comment>
<keyword evidence="11 15" id="KW-1176">Cytoplasmic inwards viral transport</keyword>
<dbReference type="GO" id="GO:0046718">
    <property type="term" value="P:symbiont entry into host cell"/>
    <property type="evidence" value="ECO:0007669"/>
    <property type="project" value="UniProtKB-KW"/>
</dbReference>
<comment type="similarity">
    <text evidence="15">Belongs to the papillomaviridae L2 protein family.</text>
</comment>
<proteinExistence type="inferred from homology"/>
<keyword evidence="17" id="KW-1185">Reference proteome</keyword>